<protein>
    <submittedName>
        <fullName evidence="2">Uncharacterized protein</fullName>
    </submittedName>
</protein>
<dbReference type="EMBL" id="QYYH01000049">
    <property type="protein sequence ID" value="RJY16374.1"/>
    <property type="molecule type" value="Genomic_DNA"/>
</dbReference>
<dbReference type="Proteomes" id="UP000273022">
    <property type="component" value="Unassembled WGS sequence"/>
</dbReference>
<comment type="caution">
    <text evidence="2">The sequence shown here is derived from an EMBL/GenBank/DDBJ whole genome shotgun (WGS) entry which is preliminary data.</text>
</comment>
<name>A0A3A6U4Q3_9GAMM</name>
<keyword evidence="3" id="KW-1185">Reference proteome</keyword>
<dbReference type="AlphaFoldDB" id="A0A3A6U4Q3"/>
<evidence type="ECO:0000313" key="2">
    <source>
        <dbReference type="EMBL" id="RJY16374.1"/>
    </source>
</evidence>
<feature type="compositionally biased region" description="Polar residues" evidence="1">
    <location>
        <begin position="207"/>
        <end position="217"/>
    </location>
</feature>
<dbReference type="RefSeq" id="WP_121853408.1">
    <property type="nucleotide sequence ID" value="NZ_JAKILH010000040.1"/>
</dbReference>
<evidence type="ECO:0000256" key="1">
    <source>
        <dbReference type="SAM" id="MobiDB-lite"/>
    </source>
</evidence>
<sequence length="458" mass="51551">MASAVISLSPLKEPSEVFKTQENKCDTVLLQATLYNIGISDFDSDFEIAQSFHTFMYDRHNLSEQIQAVKSTNELLARKNKNYFVRIAYQGNEIKVGSNSNTAYFQLINLNELDDKCFATPCYESPTTYLPFICSPKDDTEYKLVSADDPWDIPHSTLMAFNPRLANLLQKKTDNLTGKFESRNDTSRVKDTKLKSNESSEKESVPQIKQTQVTPSKPYQERPLPSNPLTSSIMLSENKTQKCTNKVVQAPHSTPNAQHKKVHVVAVPNRSGTGVTLVSQPRAINIHEHSSKHQKKPIKERVFAPSKKTSELNKPVVYPKATISSNKKPQPPKSLSQFISDNNNFLMFSPLQKAVVKNCLLLFQILYQSNETPKLAETATFAQYLAAIHLSKNKPTQVIDILLEQLNDLSEKVPLDQQETLRMVIAKIKNALTIKVSPFLPNIAADILPPPIKRPKFN</sequence>
<feature type="compositionally biased region" description="Basic and acidic residues" evidence="1">
    <location>
        <begin position="180"/>
        <end position="204"/>
    </location>
</feature>
<organism evidence="2 3">
    <name type="scientific">Parashewanella spongiae</name>
    <dbReference type="NCBI Taxonomy" id="342950"/>
    <lineage>
        <taxon>Bacteria</taxon>
        <taxon>Pseudomonadati</taxon>
        <taxon>Pseudomonadota</taxon>
        <taxon>Gammaproteobacteria</taxon>
        <taxon>Alteromonadales</taxon>
        <taxon>Shewanellaceae</taxon>
        <taxon>Parashewanella</taxon>
    </lineage>
</organism>
<accession>A0A3A6U4Q3</accession>
<reference evidence="2 3" key="1">
    <citation type="submission" date="2018-09" db="EMBL/GenBank/DDBJ databases">
        <title>Phylogeny of the Shewanellaceae, and recommendation for two new genera, Pseudoshewanella and Parashewanella.</title>
        <authorList>
            <person name="Wang G."/>
        </authorList>
    </citation>
    <scope>NUCLEOTIDE SEQUENCE [LARGE SCALE GENOMIC DNA]</scope>
    <source>
        <strain evidence="2 3">KCTC 22492</strain>
    </source>
</reference>
<proteinExistence type="predicted"/>
<gene>
    <name evidence="2" type="ORF">D5R81_09510</name>
</gene>
<feature type="region of interest" description="Disordered" evidence="1">
    <location>
        <begin position="177"/>
        <end position="231"/>
    </location>
</feature>
<evidence type="ECO:0000313" key="3">
    <source>
        <dbReference type="Proteomes" id="UP000273022"/>
    </source>
</evidence>